<dbReference type="GeneID" id="78121968"/>
<name>A0A426SHP8_9MICO</name>
<proteinExistence type="predicted"/>
<sequence length="232" mass="25395">MSDAIRRDLCPLPDLLAHARFDLMVDAALFGPSARSKVERHGMLWQDGGGSWLQVVLLAGDRAVVLGVDRDYSRTVTADAVDLLTGLPDWVADAARTRDDGQGEDWLGFVLWWEDGAWWSIEHPVDDGASQIPLLQPFTEAVQSEAVEEAVNVAALDHLREDDPREEQLVDPEAVRRLVAAGSAVDERLLLDALIFEELHLAHAVAVARAAGMIYPARTALEARGMADGTER</sequence>
<protein>
    <submittedName>
        <fullName evidence="1">Uncharacterized protein</fullName>
    </submittedName>
</protein>
<comment type="caution">
    <text evidence="1">The sequence shown here is derived from an EMBL/GenBank/DDBJ whole genome shotgun (WGS) entry which is preliminary data.</text>
</comment>
<accession>A0A426SHP8</accession>
<dbReference type="RefSeq" id="WP_126988325.1">
    <property type="nucleotide sequence ID" value="NZ_JALXWX010000020.1"/>
</dbReference>
<evidence type="ECO:0000313" key="1">
    <source>
        <dbReference type="EMBL" id="RRR17671.1"/>
    </source>
</evidence>
<evidence type="ECO:0000313" key="2">
    <source>
        <dbReference type="Proteomes" id="UP000274327"/>
    </source>
</evidence>
<keyword evidence="2" id="KW-1185">Reference proteome</keyword>
<dbReference type="EMBL" id="QOCI01000011">
    <property type="protein sequence ID" value="RRR17671.1"/>
    <property type="molecule type" value="Genomic_DNA"/>
</dbReference>
<dbReference type="AlphaFoldDB" id="A0A426SHP8"/>
<gene>
    <name evidence="1" type="ORF">DS079_13160</name>
</gene>
<dbReference type="Proteomes" id="UP000274327">
    <property type="component" value="Unassembled WGS sequence"/>
</dbReference>
<organism evidence="1 2">
    <name type="scientific">Brachybacterium paraconglomeratum</name>
    <dbReference type="NCBI Taxonomy" id="173362"/>
    <lineage>
        <taxon>Bacteria</taxon>
        <taxon>Bacillati</taxon>
        <taxon>Actinomycetota</taxon>
        <taxon>Actinomycetes</taxon>
        <taxon>Micrococcales</taxon>
        <taxon>Dermabacteraceae</taxon>
        <taxon>Brachybacterium</taxon>
    </lineage>
</organism>
<reference evidence="1 2" key="1">
    <citation type="submission" date="2018-07" db="EMBL/GenBank/DDBJ databases">
        <title>Brachybacteriurn paraconglorneratum KCTC 9916.</title>
        <authorList>
            <person name="Li Y."/>
        </authorList>
    </citation>
    <scope>NUCLEOTIDE SEQUENCE [LARGE SCALE GENOMIC DNA]</scope>
    <source>
        <strain evidence="1 2">KCTC 9916</strain>
    </source>
</reference>